<keyword evidence="2 6" id="KW-0812">Transmembrane</keyword>
<keyword evidence="3 6" id="KW-1133">Transmembrane helix</keyword>
<protein>
    <recommendedName>
        <fullName evidence="7">Ion transport domain-containing protein</fullName>
    </recommendedName>
</protein>
<dbReference type="Gene3D" id="1.20.120.350">
    <property type="entry name" value="Voltage-gated potassium channels. Chain C"/>
    <property type="match status" value="1"/>
</dbReference>
<dbReference type="GO" id="GO:0097228">
    <property type="term" value="C:sperm principal piece"/>
    <property type="evidence" value="ECO:0007669"/>
    <property type="project" value="TreeGrafter"/>
</dbReference>
<feature type="transmembrane region" description="Helical" evidence="6">
    <location>
        <begin position="282"/>
        <end position="309"/>
    </location>
</feature>
<dbReference type="PANTHER" id="PTHR47077">
    <property type="entry name" value="ION_TRANS DOMAIN-CONTAINING PROTEIN"/>
    <property type="match status" value="1"/>
</dbReference>
<evidence type="ECO:0000313" key="9">
    <source>
        <dbReference type="Proteomes" id="UP001165289"/>
    </source>
</evidence>
<dbReference type="GO" id="GO:0030317">
    <property type="term" value="P:flagellated sperm motility"/>
    <property type="evidence" value="ECO:0007669"/>
    <property type="project" value="InterPro"/>
</dbReference>
<feature type="transmembrane region" description="Helical" evidence="6">
    <location>
        <begin position="197"/>
        <end position="214"/>
    </location>
</feature>
<sequence length="527" mass="60756">MWERIKHRKFIPESSEELTKRIRLNPCISPAKRVISKPALDLSQGSYFIPYGNDERNEEDDLLCHTEVMDQDECMLENEYFHHALGQILDGLPFKLFILVVILLNSFVIGLQSFPHLEESYGVYFHVLDRLFLIIFIMEMLFKLYYDFWMFWLEGWNIFDFVIITFTVLGNNFYNLTNARIFKIMKVIRALRSLRSISAFQGLQIVIHTIWHSIPDMANIAALLLIVMLIFSIIGVSIFGEISPKDFGNLWRAWFTLYICLTQDGWVEVFKRLEEKNYYEVAAIYFAIFIVIGAFVLMNLVVAVVITVLERALEEEQELDALEKLSKAKANNLVDLKAVDGFEKLKKINFQQKPIEIPDFNFNENDLTLYFVTLSALEDNFIEFKKIKTELQSILHNQKMINKLVQQPVESYSPVSDIPKNPSTSYENIHSTESSDDIAELEDISKPIKRNASFMRRRLSVGLQNFKNIVLPPSTTQDSIPSVSQNLTTDVVSNLMRISSAAHIDVEGANGIGDIITRMKGWKLSIA</sequence>
<comment type="caution">
    <text evidence="8">The sequence shown here is derived from an EMBL/GenBank/DDBJ whole genome shotgun (WGS) entry which is preliminary data.</text>
</comment>
<evidence type="ECO:0000259" key="7">
    <source>
        <dbReference type="Pfam" id="PF00520"/>
    </source>
</evidence>
<accession>A0AAV7JXC0</accession>
<dbReference type="GO" id="GO:0006814">
    <property type="term" value="P:sodium ion transport"/>
    <property type="evidence" value="ECO:0007669"/>
    <property type="project" value="TreeGrafter"/>
</dbReference>
<dbReference type="GO" id="GO:0005227">
    <property type="term" value="F:calcium-activated cation channel activity"/>
    <property type="evidence" value="ECO:0007669"/>
    <property type="project" value="InterPro"/>
</dbReference>
<dbReference type="EMBL" id="JAKMXF010000266">
    <property type="protein sequence ID" value="KAI6653517.1"/>
    <property type="molecule type" value="Genomic_DNA"/>
</dbReference>
<dbReference type="InterPro" id="IPR005821">
    <property type="entry name" value="Ion_trans_dom"/>
</dbReference>
<dbReference type="GO" id="GO:0036128">
    <property type="term" value="C:CatSper complex"/>
    <property type="evidence" value="ECO:0007669"/>
    <property type="project" value="InterPro"/>
</dbReference>
<dbReference type="GO" id="GO:0005245">
    <property type="term" value="F:voltage-gated calcium channel activity"/>
    <property type="evidence" value="ECO:0007669"/>
    <property type="project" value="TreeGrafter"/>
</dbReference>
<dbReference type="Pfam" id="PF00520">
    <property type="entry name" value="Ion_trans"/>
    <property type="match status" value="1"/>
</dbReference>
<feature type="transmembrane region" description="Helical" evidence="6">
    <location>
        <begin position="158"/>
        <end position="176"/>
    </location>
</feature>
<feature type="compositionally biased region" description="Polar residues" evidence="5">
    <location>
        <begin position="421"/>
        <end position="432"/>
    </location>
</feature>
<gene>
    <name evidence="8" type="ORF">LOD99_3412</name>
</gene>
<evidence type="ECO:0000256" key="6">
    <source>
        <dbReference type="SAM" id="Phobius"/>
    </source>
</evidence>
<dbReference type="GO" id="GO:0048240">
    <property type="term" value="P:sperm capacitation"/>
    <property type="evidence" value="ECO:0007669"/>
    <property type="project" value="TreeGrafter"/>
</dbReference>
<dbReference type="SUPFAM" id="SSF81324">
    <property type="entry name" value="Voltage-gated potassium channels"/>
    <property type="match status" value="1"/>
</dbReference>
<evidence type="ECO:0000256" key="5">
    <source>
        <dbReference type="SAM" id="MobiDB-lite"/>
    </source>
</evidence>
<dbReference type="AlphaFoldDB" id="A0AAV7JXC0"/>
<feature type="domain" description="Ion transport" evidence="7">
    <location>
        <begin position="93"/>
        <end position="314"/>
    </location>
</feature>
<comment type="subcellular location">
    <subcellularLocation>
        <location evidence="1">Membrane</location>
        <topology evidence="1">Multi-pass membrane protein</topology>
    </subcellularLocation>
</comment>
<dbReference type="Proteomes" id="UP001165289">
    <property type="component" value="Unassembled WGS sequence"/>
</dbReference>
<feature type="transmembrane region" description="Helical" evidence="6">
    <location>
        <begin position="220"/>
        <end position="239"/>
    </location>
</feature>
<feature type="region of interest" description="Disordered" evidence="5">
    <location>
        <begin position="412"/>
        <end position="432"/>
    </location>
</feature>
<feature type="transmembrane region" description="Helical" evidence="6">
    <location>
        <begin position="92"/>
        <end position="111"/>
    </location>
</feature>
<dbReference type="Gene3D" id="1.10.287.70">
    <property type="match status" value="1"/>
</dbReference>
<keyword evidence="4 6" id="KW-0472">Membrane</keyword>
<evidence type="ECO:0000256" key="3">
    <source>
        <dbReference type="ARBA" id="ARBA00022989"/>
    </source>
</evidence>
<evidence type="ECO:0000256" key="4">
    <source>
        <dbReference type="ARBA" id="ARBA00023136"/>
    </source>
</evidence>
<dbReference type="GO" id="GO:0001669">
    <property type="term" value="C:acrosomal vesicle"/>
    <property type="evidence" value="ECO:0007669"/>
    <property type="project" value="TreeGrafter"/>
</dbReference>
<name>A0AAV7JXC0_9METZ</name>
<evidence type="ECO:0000256" key="2">
    <source>
        <dbReference type="ARBA" id="ARBA00022692"/>
    </source>
</evidence>
<organism evidence="8 9">
    <name type="scientific">Oopsacas minuta</name>
    <dbReference type="NCBI Taxonomy" id="111878"/>
    <lineage>
        <taxon>Eukaryota</taxon>
        <taxon>Metazoa</taxon>
        <taxon>Porifera</taxon>
        <taxon>Hexactinellida</taxon>
        <taxon>Hexasterophora</taxon>
        <taxon>Lyssacinosida</taxon>
        <taxon>Leucopsacidae</taxon>
        <taxon>Oopsacas</taxon>
    </lineage>
</organism>
<reference evidence="8 9" key="1">
    <citation type="journal article" date="2023" name="BMC Biol.">
        <title>The compact genome of the sponge Oopsacas minuta (Hexactinellida) is lacking key metazoan core genes.</title>
        <authorList>
            <person name="Santini S."/>
            <person name="Schenkelaars Q."/>
            <person name="Jourda C."/>
            <person name="Duchesne M."/>
            <person name="Belahbib H."/>
            <person name="Rocher C."/>
            <person name="Selva M."/>
            <person name="Riesgo A."/>
            <person name="Vervoort M."/>
            <person name="Leys S.P."/>
            <person name="Kodjabachian L."/>
            <person name="Le Bivic A."/>
            <person name="Borchiellini C."/>
            <person name="Claverie J.M."/>
            <person name="Renard E."/>
        </authorList>
    </citation>
    <scope>NUCLEOTIDE SEQUENCE [LARGE SCALE GENOMIC DNA]</scope>
    <source>
        <strain evidence="8">SPO-2</strain>
    </source>
</reference>
<proteinExistence type="predicted"/>
<dbReference type="PANTHER" id="PTHR47077:SF1">
    <property type="entry name" value="CATION CHANNEL SPERM-ASSOCIATED PROTEIN 4"/>
    <property type="match status" value="1"/>
</dbReference>
<dbReference type="InterPro" id="IPR028744">
    <property type="entry name" value="CatSper4"/>
</dbReference>
<evidence type="ECO:0000256" key="1">
    <source>
        <dbReference type="ARBA" id="ARBA00004141"/>
    </source>
</evidence>
<evidence type="ECO:0000313" key="8">
    <source>
        <dbReference type="EMBL" id="KAI6653517.1"/>
    </source>
</evidence>
<dbReference type="InterPro" id="IPR027359">
    <property type="entry name" value="Volt_channel_dom_sf"/>
</dbReference>
<keyword evidence="9" id="KW-1185">Reference proteome</keyword>